<evidence type="ECO:0000313" key="6">
    <source>
        <dbReference type="Proteomes" id="UP000054408"/>
    </source>
</evidence>
<keyword evidence="2" id="KW-0963">Cytoplasm</keyword>
<accession>A0A0L0DKG0</accession>
<keyword evidence="6" id="KW-1185">Reference proteome</keyword>
<dbReference type="GO" id="GO:0006606">
    <property type="term" value="P:protein import into nucleus"/>
    <property type="evidence" value="ECO:0007669"/>
    <property type="project" value="TreeGrafter"/>
</dbReference>
<dbReference type="PANTHER" id="PTHR10997">
    <property type="entry name" value="IMPORTIN-7, 8, 11"/>
    <property type="match status" value="1"/>
</dbReference>
<dbReference type="GO" id="GO:0005635">
    <property type="term" value="C:nuclear envelope"/>
    <property type="evidence" value="ECO:0007669"/>
    <property type="project" value="TreeGrafter"/>
</dbReference>
<dbReference type="Proteomes" id="UP000054408">
    <property type="component" value="Unassembled WGS sequence"/>
</dbReference>
<dbReference type="SUPFAM" id="SSF48371">
    <property type="entry name" value="ARM repeat"/>
    <property type="match status" value="1"/>
</dbReference>
<name>A0A0L0DKG0_THETB</name>
<evidence type="ECO:0000259" key="4">
    <source>
        <dbReference type="Pfam" id="PF25758"/>
    </source>
</evidence>
<evidence type="ECO:0000256" key="3">
    <source>
        <dbReference type="ARBA" id="ARBA00022927"/>
    </source>
</evidence>
<keyword evidence="3" id="KW-0813">Transport</keyword>
<dbReference type="AlphaFoldDB" id="A0A0L0DKG0"/>
<proteinExistence type="predicted"/>
<comment type="subcellular location">
    <subcellularLocation>
        <location evidence="1">Cytoplasm</location>
    </subcellularLocation>
</comment>
<organism evidence="5 6">
    <name type="scientific">Thecamonas trahens ATCC 50062</name>
    <dbReference type="NCBI Taxonomy" id="461836"/>
    <lineage>
        <taxon>Eukaryota</taxon>
        <taxon>Apusozoa</taxon>
        <taxon>Apusomonadida</taxon>
        <taxon>Apusomonadidae</taxon>
        <taxon>Thecamonas</taxon>
    </lineage>
</organism>
<evidence type="ECO:0000256" key="2">
    <source>
        <dbReference type="ARBA" id="ARBA00022490"/>
    </source>
</evidence>
<dbReference type="Pfam" id="PF25758">
    <property type="entry name" value="TPR_IPO11"/>
    <property type="match status" value="1"/>
</dbReference>
<dbReference type="InterPro" id="IPR016024">
    <property type="entry name" value="ARM-type_fold"/>
</dbReference>
<dbReference type="RefSeq" id="XP_013755239.1">
    <property type="nucleotide sequence ID" value="XM_013899785.1"/>
</dbReference>
<protein>
    <submittedName>
        <fullName evidence="5">Ipo7 protein</fullName>
    </submittedName>
</protein>
<dbReference type="InterPro" id="IPR011989">
    <property type="entry name" value="ARM-like"/>
</dbReference>
<dbReference type="STRING" id="461836.A0A0L0DKG0"/>
<dbReference type="EMBL" id="GL349474">
    <property type="protein sequence ID" value="KNC52695.1"/>
    <property type="molecule type" value="Genomic_DNA"/>
</dbReference>
<dbReference type="Gene3D" id="1.25.10.10">
    <property type="entry name" value="Leucine-rich Repeat Variant"/>
    <property type="match status" value="1"/>
</dbReference>
<evidence type="ECO:0000313" key="5">
    <source>
        <dbReference type="EMBL" id="KNC52695.1"/>
    </source>
</evidence>
<sequence>MPGIMDEIEGFLQSNESDGILGATLAIFQIARSFEYRRSNVRKPFDLLAARFFPQLAAMYAALSEMDSPTEETLRLQKLVLQTYWCTFQLRQPECLIDPEVLTTWTGLFANTVQTKVMPGEAEATETDINEYAQFDIAREALQIVNRLFQRYGQPAFVANEDDKPFAEFFLHQLAPQLAGLFQQILFEYANGERQLSSLVIRELLEYLNSCIRYAVTFQPMKDSIQDLYTSVLFPLLIISDEDLAEWSDDPKYFVMRSRNVFEDYISPVTASVNFIVELAKVRPQWGLPLVTQYAAHIFEAYAANPGDESVARAKSGALLSLQAVAPKLMAGSEYAKGLEELLNTHVVSDLTSPYLFLRLRGAECLGAFWRMDTSAEFHQHLLEQVFVAARDNDLAVRISAGLTLQKLIKRPGCDEYVVPILGDVLELLLSLMGEIESDSLVNALESIIVRFGASVASLATEIAQSLCNLLERSLEEEKNAQDMDDEDVFGGNAIGLASMNCARTLNALLVTLKYYDELYPQLEAVMYPMMVRLTTPVGLDLLEEVLAMSTTLTTYTESPSEIMWEMLGRFFTAHQEWAFDYSRELLPVVCNFAAKAPQEFVTRAEGQYLEATLDVINRLLNDDNVAEYDAQYGCLFAHVVLQCLPDGIDDYVEPLIGMALARLTKSQKVALRVQCVEVVAMAFWYNPVLTARILVDNQFLDEFLQVWNALWDSFSRFDDKKIVLLSITKLLSAPIGEYPEAFQAILPSLLDGMFQMCVSLVEQIDKLEARREELGMDGDDFVFDEDIDWAQEAGVEDDDDAPDLQQIRYLEHLREEYKGYEDMIHGGDDAPEFVEDNGANFPINGIHDFEFVVHGMAAFFENQPEAATHLVRALQNNPTELLDELARRAEAEKAKDAEETMRTMERQKNLMTPEARAEFEAAQAYNAAQ</sequence>
<dbReference type="GO" id="GO:0005829">
    <property type="term" value="C:cytosol"/>
    <property type="evidence" value="ECO:0007669"/>
    <property type="project" value="TreeGrafter"/>
</dbReference>
<reference evidence="5 6" key="1">
    <citation type="submission" date="2010-05" db="EMBL/GenBank/DDBJ databases">
        <title>The Genome Sequence of Thecamonas trahens ATCC 50062.</title>
        <authorList>
            <consortium name="The Broad Institute Genome Sequencing Platform"/>
            <person name="Russ C."/>
            <person name="Cuomo C."/>
            <person name="Shea T."/>
            <person name="Young S.K."/>
            <person name="Zeng Q."/>
            <person name="Koehrsen M."/>
            <person name="Haas B."/>
            <person name="Borodovsky M."/>
            <person name="Guigo R."/>
            <person name="Alvarado L."/>
            <person name="Berlin A."/>
            <person name="Bochicchio J."/>
            <person name="Borenstein D."/>
            <person name="Chapman S."/>
            <person name="Chen Z."/>
            <person name="Freedman E."/>
            <person name="Gellesch M."/>
            <person name="Goldberg J."/>
            <person name="Griggs A."/>
            <person name="Gujja S."/>
            <person name="Heilman E."/>
            <person name="Heiman D."/>
            <person name="Hepburn T."/>
            <person name="Howarth C."/>
            <person name="Jen D."/>
            <person name="Larson L."/>
            <person name="Mehta T."/>
            <person name="Park D."/>
            <person name="Pearson M."/>
            <person name="Roberts A."/>
            <person name="Saif S."/>
            <person name="Shenoy N."/>
            <person name="Sisk P."/>
            <person name="Stolte C."/>
            <person name="Sykes S."/>
            <person name="Thomson T."/>
            <person name="Walk T."/>
            <person name="White J."/>
            <person name="Yandava C."/>
            <person name="Burger G."/>
            <person name="Gray M.W."/>
            <person name="Holland P.W.H."/>
            <person name="King N."/>
            <person name="Lang F.B.F."/>
            <person name="Roger A.J."/>
            <person name="Ruiz-Trillo I."/>
            <person name="Lander E."/>
            <person name="Nusbaum C."/>
        </authorList>
    </citation>
    <scope>NUCLEOTIDE SEQUENCE [LARGE SCALE GENOMIC DNA]</scope>
    <source>
        <strain evidence="5 6">ATCC 50062</strain>
    </source>
</reference>
<feature type="domain" description="Importin-7/11-like TPR repeats" evidence="4">
    <location>
        <begin position="636"/>
        <end position="796"/>
    </location>
</feature>
<evidence type="ECO:0000256" key="1">
    <source>
        <dbReference type="ARBA" id="ARBA00004496"/>
    </source>
</evidence>
<dbReference type="OrthoDB" id="760868at2759"/>
<dbReference type="PANTHER" id="PTHR10997:SF18">
    <property type="entry name" value="D-IMPORTIN 7_RANBP7"/>
    <property type="match status" value="1"/>
</dbReference>
<gene>
    <name evidence="5" type="ORF">AMSG_08571</name>
</gene>
<dbReference type="eggNOG" id="KOG1991">
    <property type="taxonomic scope" value="Eukaryota"/>
</dbReference>
<dbReference type="InterPro" id="IPR058669">
    <property type="entry name" value="TPR_IPO7/11-like"/>
</dbReference>
<dbReference type="GeneID" id="25567234"/>
<keyword evidence="3" id="KW-0653">Protein transport</keyword>
<dbReference type="OMA" id="KNFEYRS"/>